<feature type="domain" description="Transposase IS204/IS1001/IS1096/IS1165 zinc-finger" evidence="1">
    <location>
        <begin position="44"/>
        <end position="90"/>
    </location>
</feature>
<proteinExistence type="predicted"/>
<dbReference type="InterPro" id="IPR029261">
    <property type="entry name" value="Transposase_Znf"/>
</dbReference>
<reference evidence="2 3" key="1">
    <citation type="submission" date="2018-11" db="EMBL/GenBank/DDBJ databases">
        <title>Phylogenetic determinants of toxin gene distribution in genomes of Brevibacillus laterosporus.</title>
        <authorList>
            <person name="Glare T.R."/>
            <person name="Durrant A."/>
            <person name="Berry C."/>
            <person name="Palma L."/>
            <person name="Ormskirk M."/>
            <person name="Cox M.O."/>
        </authorList>
    </citation>
    <scope>NUCLEOTIDE SEQUENCE [LARGE SCALE GENOMIC DNA]</scope>
    <source>
        <strain evidence="2 3">1821L</strain>
    </source>
</reference>
<accession>A0A518VBS9</accession>
<evidence type="ECO:0000259" key="1">
    <source>
        <dbReference type="Pfam" id="PF14690"/>
    </source>
</evidence>
<dbReference type="AlphaFoldDB" id="A0A518VBS9"/>
<protein>
    <recommendedName>
        <fullName evidence="1">Transposase IS204/IS1001/IS1096/IS1165 zinc-finger domain-containing protein</fullName>
    </recommendedName>
</protein>
<sequence>MINTTKENEIMTTNMLNLPSFKILDMKESEYDYRFLVETILPPPFYCPKCGTVANLYKHGKKEQLFFDLPMHAKRVGIFVKRQRYKCKECEATFSLLTRRKDLTDFDDQIKLQVWTQNFPLLCQAYELKEQFFDIYEANNKNNEPCRAWILF</sequence>
<evidence type="ECO:0000313" key="3">
    <source>
        <dbReference type="Proteomes" id="UP000319432"/>
    </source>
</evidence>
<dbReference type="EMBL" id="CP033464">
    <property type="protein sequence ID" value="QDX94451.1"/>
    <property type="molecule type" value="Genomic_DNA"/>
</dbReference>
<dbReference type="OrthoDB" id="6197054at2"/>
<dbReference type="Proteomes" id="UP000319432">
    <property type="component" value="Chromosome"/>
</dbReference>
<keyword evidence="3" id="KW-1185">Reference proteome</keyword>
<gene>
    <name evidence="2" type="ORF">EEL30_20490</name>
</gene>
<evidence type="ECO:0000313" key="2">
    <source>
        <dbReference type="EMBL" id="QDX94451.1"/>
    </source>
</evidence>
<name>A0A518VBS9_BRELA</name>
<organism evidence="2 3">
    <name type="scientific">Brevibacillus laterosporus</name>
    <name type="common">Bacillus laterosporus</name>
    <dbReference type="NCBI Taxonomy" id="1465"/>
    <lineage>
        <taxon>Bacteria</taxon>
        <taxon>Bacillati</taxon>
        <taxon>Bacillota</taxon>
        <taxon>Bacilli</taxon>
        <taxon>Bacillales</taxon>
        <taxon>Paenibacillaceae</taxon>
        <taxon>Brevibacillus</taxon>
    </lineage>
</organism>
<dbReference type="Pfam" id="PF14690">
    <property type="entry name" value="Zn_ribbon_ISL3"/>
    <property type="match status" value="1"/>
</dbReference>